<evidence type="ECO:0000313" key="3">
    <source>
        <dbReference type="Proteomes" id="UP000887116"/>
    </source>
</evidence>
<gene>
    <name evidence="2" type="ORF">TNCT_619811</name>
</gene>
<accession>A0A8X6LNV7</accession>
<reference evidence="2" key="1">
    <citation type="submission" date="2020-07" db="EMBL/GenBank/DDBJ databases">
        <title>Multicomponent nature underlies the extraordinary mechanical properties of spider dragline silk.</title>
        <authorList>
            <person name="Kono N."/>
            <person name="Nakamura H."/>
            <person name="Mori M."/>
            <person name="Yoshida Y."/>
            <person name="Ohtoshi R."/>
            <person name="Malay A.D."/>
            <person name="Moran D.A.P."/>
            <person name="Tomita M."/>
            <person name="Numata K."/>
            <person name="Arakawa K."/>
        </authorList>
    </citation>
    <scope>NUCLEOTIDE SEQUENCE</scope>
</reference>
<proteinExistence type="predicted"/>
<protein>
    <submittedName>
        <fullName evidence="2">Uncharacterized protein</fullName>
    </submittedName>
</protein>
<comment type="caution">
    <text evidence="2">The sequence shown here is derived from an EMBL/GenBank/DDBJ whole genome shotgun (WGS) entry which is preliminary data.</text>
</comment>
<name>A0A8X6LNV7_TRICU</name>
<keyword evidence="3" id="KW-1185">Reference proteome</keyword>
<evidence type="ECO:0000256" key="1">
    <source>
        <dbReference type="SAM" id="MobiDB-lite"/>
    </source>
</evidence>
<dbReference type="EMBL" id="BMAO01007208">
    <property type="protein sequence ID" value="GFR14379.1"/>
    <property type="molecule type" value="Genomic_DNA"/>
</dbReference>
<sequence length="77" mass="8809">MRQQIMKGAHHSPLLTGKGNQLHTPSIMEEEGLMLPFLSRVPTNKRRTKALWTGLRAAKSSKTLSLQTRRWPVRFVT</sequence>
<dbReference type="Proteomes" id="UP000887116">
    <property type="component" value="Unassembled WGS sequence"/>
</dbReference>
<feature type="region of interest" description="Disordered" evidence="1">
    <location>
        <begin position="1"/>
        <end position="22"/>
    </location>
</feature>
<dbReference type="AlphaFoldDB" id="A0A8X6LNV7"/>
<organism evidence="2 3">
    <name type="scientific">Trichonephila clavata</name>
    <name type="common">Joro spider</name>
    <name type="synonym">Nephila clavata</name>
    <dbReference type="NCBI Taxonomy" id="2740835"/>
    <lineage>
        <taxon>Eukaryota</taxon>
        <taxon>Metazoa</taxon>
        <taxon>Ecdysozoa</taxon>
        <taxon>Arthropoda</taxon>
        <taxon>Chelicerata</taxon>
        <taxon>Arachnida</taxon>
        <taxon>Araneae</taxon>
        <taxon>Araneomorphae</taxon>
        <taxon>Entelegynae</taxon>
        <taxon>Araneoidea</taxon>
        <taxon>Nephilidae</taxon>
        <taxon>Trichonephila</taxon>
    </lineage>
</organism>
<evidence type="ECO:0000313" key="2">
    <source>
        <dbReference type="EMBL" id="GFR14379.1"/>
    </source>
</evidence>